<evidence type="ECO:0000256" key="1">
    <source>
        <dbReference type="SAM" id="SignalP"/>
    </source>
</evidence>
<sequence>MKRATLLLAAALIAALSLTSCAHLRISTPQPNQEVPWKDETAAAFGEITGGSVTSAVTDGGIGVVTRDSRVHGQAAVLYLDMKEDAGVSVSCRITGASRAVRLSYRAPDGSVTTLAETKKETEAEGVSLSLQAGLGALVLEGNASCTLRLTVAGLDPETVRYVNSLSPGIPGAESLLDREPGEKLPTLDELAEALESLP</sequence>
<accession>A0A498CRZ4</accession>
<feature type="signal peptide" evidence="1">
    <location>
        <begin position="1"/>
        <end position="22"/>
    </location>
</feature>
<dbReference type="RefSeq" id="WP_121587674.1">
    <property type="nucleotide sequence ID" value="NZ_RCHT01000051.1"/>
</dbReference>
<comment type="caution">
    <text evidence="2">The sequence shown here is derived from an EMBL/GenBank/DDBJ whole genome shotgun (WGS) entry which is preliminary data.</text>
</comment>
<evidence type="ECO:0008006" key="4">
    <source>
        <dbReference type="Google" id="ProtNLM"/>
    </source>
</evidence>
<protein>
    <recommendedName>
        <fullName evidence="4">Lipoprotein</fullName>
    </recommendedName>
</protein>
<organism evidence="2 3">
    <name type="scientific">Anaerotruncus massiliensis</name>
    <name type="common">ex Liu et al. 2021</name>
    <dbReference type="NCBI Taxonomy" id="2321404"/>
    <lineage>
        <taxon>Bacteria</taxon>
        <taxon>Bacillati</taxon>
        <taxon>Bacillota</taxon>
        <taxon>Clostridia</taxon>
        <taxon>Eubacteriales</taxon>
        <taxon>Oscillospiraceae</taxon>
        <taxon>Anaerotruncus</taxon>
    </lineage>
</organism>
<keyword evidence="1" id="KW-0732">Signal</keyword>
<dbReference type="Proteomes" id="UP000276301">
    <property type="component" value="Unassembled WGS sequence"/>
</dbReference>
<proteinExistence type="predicted"/>
<evidence type="ECO:0000313" key="3">
    <source>
        <dbReference type="Proteomes" id="UP000276301"/>
    </source>
</evidence>
<feature type="chain" id="PRO_5039115195" description="Lipoprotein" evidence="1">
    <location>
        <begin position="23"/>
        <end position="199"/>
    </location>
</feature>
<dbReference type="AlphaFoldDB" id="A0A498CRZ4"/>
<dbReference type="EMBL" id="RCHT01000051">
    <property type="protein sequence ID" value="RLL06957.1"/>
    <property type="molecule type" value="Genomic_DNA"/>
</dbReference>
<keyword evidence="3" id="KW-1185">Reference proteome</keyword>
<dbReference type="PROSITE" id="PS51257">
    <property type="entry name" value="PROKAR_LIPOPROTEIN"/>
    <property type="match status" value="1"/>
</dbReference>
<name>A0A498CRZ4_9FIRM</name>
<evidence type="ECO:0000313" key="2">
    <source>
        <dbReference type="EMBL" id="RLL06957.1"/>
    </source>
</evidence>
<gene>
    <name evidence="2" type="ORF">D4A47_13430</name>
</gene>
<reference evidence="2 3" key="1">
    <citation type="submission" date="2018-10" db="EMBL/GenBank/DDBJ databases">
        <title>Anaerotruncus faecis sp. nov., isolated from human feces.</title>
        <authorList>
            <person name="Wang Y.-J."/>
        </authorList>
    </citation>
    <scope>NUCLEOTIDE SEQUENCE [LARGE SCALE GENOMIC DNA]</scope>
    <source>
        <strain evidence="2 3">22A2-44</strain>
    </source>
</reference>